<feature type="transmembrane region" description="Helical" evidence="1">
    <location>
        <begin position="119"/>
        <end position="138"/>
    </location>
</feature>
<dbReference type="EMBL" id="LWBP01000001">
    <property type="protein sequence ID" value="OQP68239.1"/>
    <property type="molecule type" value="Genomic_DNA"/>
</dbReference>
<sequence>MLFQQTITTRPFTPWLWQDKENKRLLWFSAAIMVLSFAWLKFGYPYPNFMPPDSYSYLDAADKNDFINQWPIGYSKFLRLVSVFSRSHLFLVIVQYLLLMTSVLYLLFTIRYLFAPGKWLFRIILTLSAANPLLPHIANFVGSDSLFAALSLVWFTQLLWIIAQPGLRLLLFHALILLLAFTVRFSALWYPFISIALILLVNYIPKRTKWLGIGAIALLLLTFIGSTQHEYHKRTGTTQYSAFGGWQMAANALYAYAHARPIARDDVPGPFQDLHSVVNQHMDSLRKLEVWPYAKIGVYYLWNLKSPLITYAKQQRDKDSVKKKYFIVWAQMAPLYGDYGRWLIKEHPALFLKHFAGPNLVLYYKPPPNFMGMYNLGQGEVDSAAVNWFNWKNNRLPNRFNDPSIHLMDFFPTVLAIVNPLFLAGMLLFFCFSGLKQCSKTSKHLLTCMLLVWIGNCVFTVLSAPTELRYQIFPVVITLPFCILFMSWVVRSFQAEPTPSLA</sequence>
<evidence type="ECO:0000313" key="2">
    <source>
        <dbReference type="EMBL" id="OQP68239.1"/>
    </source>
</evidence>
<feature type="transmembrane region" description="Helical" evidence="1">
    <location>
        <begin position="25"/>
        <end position="44"/>
    </location>
</feature>
<organism evidence="2 3">
    <name type="scientific">Niastella populi</name>
    <dbReference type="NCBI Taxonomy" id="550983"/>
    <lineage>
        <taxon>Bacteria</taxon>
        <taxon>Pseudomonadati</taxon>
        <taxon>Bacteroidota</taxon>
        <taxon>Chitinophagia</taxon>
        <taxon>Chitinophagales</taxon>
        <taxon>Chitinophagaceae</taxon>
        <taxon>Niastella</taxon>
    </lineage>
</organism>
<reference evidence="3" key="1">
    <citation type="submission" date="2016-04" db="EMBL/GenBank/DDBJ databases">
        <authorList>
            <person name="Chen L."/>
            <person name="Zhuang W."/>
            <person name="Wang G."/>
        </authorList>
    </citation>
    <scope>NUCLEOTIDE SEQUENCE [LARGE SCALE GENOMIC DNA]</scope>
    <source>
        <strain evidence="3">208</strain>
    </source>
</reference>
<keyword evidence="3" id="KW-1185">Reference proteome</keyword>
<keyword evidence="1" id="KW-1133">Transmembrane helix</keyword>
<accession>A0A1V9GC50</accession>
<feature type="transmembrane region" description="Helical" evidence="1">
    <location>
        <begin position="410"/>
        <end position="432"/>
    </location>
</feature>
<feature type="transmembrane region" description="Helical" evidence="1">
    <location>
        <begin position="470"/>
        <end position="490"/>
    </location>
</feature>
<feature type="transmembrane region" description="Helical" evidence="1">
    <location>
        <begin position="88"/>
        <end position="107"/>
    </location>
</feature>
<feature type="transmembrane region" description="Helical" evidence="1">
    <location>
        <begin position="158"/>
        <end position="180"/>
    </location>
</feature>
<dbReference type="STRING" id="550983.A4R26_00035"/>
<dbReference type="AlphaFoldDB" id="A0A1V9GC50"/>
<feature type="transmembrane region" description="Helical" evidence="1">
    <location>
        <begin position="325"/>
        <end position="344"/>
    </location>
</feature>
<keyword evidence="1" id="KW-0472">Membrane</keyword>
<dbReference type="OrthoDB" id="636847at2"/>
<feature type="transmembrane region" description="Helical" evidence="1">
    <location>
        <begin position="444"/>
        <end position="464"/>
    </location>
</feature>
<keyword evidence="1" id="KW-0812">Transmembrane</keyword>
<gene>
    <name evidence="2" type="ORF">A4R26_00035</name>
</gene>
<feature type="transmembrane region" description="Helical" evidence="1">
    <location>
        <begin position="187"/>
        <end position="204"/>
    </location>
</feature>
<dbReference type="Proteomes" id="UP000192276">
    <property type="component" value="Unassembled WGS sequence"/>
</dbReference>
<evidence type="ECO:0000313" key="3">
    <source>
        <dbReference type="Proteomes" id="UP000192276"/>
    </source>
</evidence>
<evidence type="ECO:0000256" key="1">
    <source>
        <dbReference type="SAM" id="Phobius"/>
    </source>
</evidence>
<name>A0A1V9GC50_9BACT</name>
<proteinExistence type="predicted"/>
<evidence type="ECO:0008006" key="4">
    <source>
        <dbReference type="Google" id="ProtNLM"/>
    </source>
</evidence>
<feature type="transmembrane region" description="Helical" evidence="1">
    <location>
        <begin position="210"/>
        <end position="227"/>
    </location>
</feature>
<dbReference type="RefSeq" id="WP_081158369.1">
    <property type="nucleotide sequence ID" value="NZ_LWBP01000001.1"/>
</dbReference>
<comment type="caution">
    <text evidence="2">The sequence shown here is derived from an EMBL/GenBank/DDBJ whole genome shotgun (WGS) entry which is preliminary data.</text>
</comment>
<protein>
    <recommendedName>
        <fullName evidence="4">Glycosyltransferase RgtA/B/C/D-like domain-containing protein</fullName>
    </recommendedName>
</protein>